<dbReference type="RefSeq" id="WP_050350347.1">
    <property type="nucleotide sequence ID" value="NZ_BOSN01000005.1"/>
</dbReference>
<evidence type="ECO:0000313" key="4">
    <source>
        <dbReference type="EMBL" id="KNE22063.1"/>
    </source>
</evidence>
<dbReference type="AlphaFoldDB" id="A0A0L0QV43"/>
<keyword evidence="5" id="KW-1185">Reference proteome</keyword>
<dbReference type="PRINTS" id="PR00038">
    <property type="entry name" value="HTHLUXR"/>
</dbReference>
<evidence type="ECO:0000256" key="2">
    <source>
        <dbReference type="ARBA" id="ARBA00023163"/>
    </source>
</evidence>
<keyword evidence="2" id="KW-0804">Transcription</keyword>
<dbReference type="PANTHER" id="PTHR45566">
    <property type="entry name" value="HTH-TYPE TRANSCRIPTIONAL REGULATOR YHJB-RELATED"/>
    <property type="match status" value="1"/>
</dbReference>
<dbReference type="SUPFAM" id="SSF46894">
    <property type="entry name" value="C-terminal effector domain of the bipartite response regulators"/>
    <property type="match status" value="1"/>
</dbReference>
<organism evidence="4 5">
    <name type="scientific">Virgibacillus pantothenticus</name>
    <dbReference type="NCBI Taxonomy" id="1473"/>
    <lineage>
        <taxon>Bacteria</taxon>
        <taxon>Bacillati</taxon>
        <taxon>Bacillota</taxon>
        <taxon>Bacilli</taxon>
        <taxon>Bacillales</taxon>
        <taxon>Bacillaceae</taxon>
        <taxon>Virgibacillus</taxon>
    </lineage>
</organism>
<gene>
    <name evidence="4" type="ORF">AFK71_04495</name>
</gene>
<dbReference type="SUPFAM" id="SSF52172">
    <property type="entry name" value="CheY-like"/>
    <property type="match status" value="1"/>
</dbReference>
<dbReference type="InterPro" id="IPR000792">
    <property type="entry name" value="Tscrpt_reg_LuxR_C"/>
</dbReference>
<proteinExistence type="predicted"/>
<name>A0A0L0QV43_VIRPA</name>
<dbReference type="Gene3D" id="3.40.50.2300">
    <property type="match status" value="1"/>
</dbReference>
<dbReference type="PROSITE" id="PS50043">
    <property type="entry name" value="HTH_LUXR_2"/>
    <property type="match status" value="1"/>
</dbReference>
<dbReference type="Pfam" id="PF00196">
    <property type="entry name" value="GerE"/>
    <property type="match status" value="1"/>
</dbReference>
<dbReference type="InterPro" id="IPR016032">
    <property type="entry name" value="Sig_transdc_resp-reg_C-effctor"/>
</dbReference>
<dbReference type="EMBL" id="LGTO01000004">
    <property type="protein sequence ID" value="KNE22063.1"/>
    <property type="molecule type" value="Genomic_DNA"/>
</dbReference>
<evidence type="ECO:0000256" key="1">
    <source>
        <dbReference type="ARBA" id="ARBA00023015"/>
    </source>
</evidence>
<dbReference type="SMART" id="SM00421">
    <property type="entry name" value="HTH_LUXR"/>
    <property type="match status" value="1"/>
</dbReference>
<evidence type="ECO:0000313" key="5">
    <source>
        <dbReference type="Proteomes" id="UP000036780"/>
    </source>
</evidence>
<sequence length="224" mass="26135">MIKVLMMNTSEIFTQGLRIILEDESDLEVLEIDNHEANILEQISDFDPGILLVHLINGTNDILKRNIHEIRRKYENIKIIYIFASIDKNMIKEALSQGVKGFLLSHSSGKALVHSIRNVWHHQYVFADEIVVEMIDFLGAECMNKKDRLKHYLTSQGLDLNGRDIDILFFIYKGYRNIEIASELNLSEKTVRDYVSKVYKKLQINNRNKVRTYLTSIIHQKEVE</sequence>
<dbReference type="InterPro" id="IPR051015">
    <property type="entry name" value="EvgA-like"/>
</dbReference>
<dbReference type="InterPro" id="IPR011006">
    <property type="entry name" value="CheY-like_superfamily"/>
</dbReference>
<dbReference type="PATRIC" id="fig|1473.5.peg.3863"/>
<keyword evidence="1" id="KW-0805">Transcription regulation</keyword>
<accession>A0A0L0QV43</accession>
<dbReference type="GO" id="GO:0006355">
    <property type="term" value="P:regulation of DNA-templated transcription"/>
    <property type="evidence" value="ECO:0007669"/>
    <property type="project" value="InterPro"/>
</dbReference>
<dbReference type="PANTHER" id="PTHR45566:SF2">
    <property type="entry name" value="NARL SUBFAMILY"/>
    <property type="match status" value="1"/>
</dbReference>
<dbReference type="GO" id="GO:0003677">
    <property type="term" value="F:DNA binding"/>
    <property type="evidence" value="ECO:0007669"/>
    <property type="project" value="InterPro"/>
</dbReference>
<protein>
    <recommendedName>
        <fullName evidence="3">HTH luxR-type domain-containing protein</fullName>
    </recommendedName>
</protein>
<dbReference type="Proteomes" id="UP000036780">
    <property type="component" value="Unassembled WGS sequence"/>
</dbReference>
<reference evidence="5" key="1">
    <citation type="submission" date="2015-07" db="EMBL/GenBank/DDBJ databases">
        <title>Fjat-10053 dsm26.</title>
        <authorList>
            <person name="Liu B."/>
            <person name="Wang J."/>
            <person name="Zhu Y."/>
            <person name="Liu G."/>
            <person name="Chen Q."/>
            <person name="Chen Z."/>
            <person name="Lan J."/>
            <person name="Che J."/>
            <person name="Ge C."/>
            <person name="Shi H."/>
            <person name="Pan Z."/>
            <person name="Liu X."/>
        </authorList>
    </citation>
    <scope>NUCLEOTIDE SEQUENCE [LARGE SCALE GENOMIC DNA]</scope>
    <source>
        <strain evidence="5">DSM 26</strain>
    </source>
</reference>
<feature type="domain" description="HTH luxR-type" evidence="3">
    <location>
        <begin position="153"/>
        <end position="218"/>
    </location>
</feature>
<dbReference type="CDD" id="cd06170">
    <property type="entry name" value="LuxR_C_like"/>
    <property type="match status" value="1"/>
</dbReference>
<evidence type="ECO:0000259" key="3">
    <source>
        <dbReference type="PROSITE" id="PS50043"/>
    </source>
</evidence>
<comment type="caution">
    <text evidence="4">The sequence shown here is derived from an EMBL/GenBank/DDBJ whole genome shotgun (WGS) entry which is preliminary data.</text>
</comment>